<organism evidence="1 2">
    <name type="scientific">Peronospora destructor</name>
    <dbReference type="NCBI Taxonomy" id="86335"/>
    <lineage>
        <taxon>Eukaryota</taxon>
        <taxon>Sar</taxon>
        <taxon>Stramenopiles</taxon>
        <taxon>Oomycota</taxon>
        <taxon>Peronosporomycetes</taxon>
        <taxon>Peronosporales</taxon>
        <taxon>Peronosporaceae</taxon>
        <taxon>Peronospora</taxon>
    </lineage>
</organism>
<dbReference type="Proteomes" id="UP001162029">
    <property type="component" value="Unassembled WGS sequence"/>
</dbReference>
<dbReference type="AlphaFoldDB" id="A0AAV0UVS8"/>
<accession>A0AAV0UVS8</accession>
<evidence type="ECO:0000313" key="2">
    <source>
        <dbReference type="Proteomes" id="UP001162029"/>
    </source>
</evidence>
<comment type="caution">
    <text evidence="1">The sequence shown here is derived from an EMBL/GenBank/DDBJ whole genome shotgun (WGS) entry which is preliminary data.</text>
</comment>
<protein>
    <submittedName>
        <fullName evidence="1">Uncharacterized protein</fullName>
    </submittedName>
</protein>
<dbReference type="EMBL" id="CANTFM010001557">
    <property type="protein sequence ID" value="CAI5741031.1"/>
    <property type="molecule type" value="Genomic_DNA"/>
</dbReference>
<proteinExistence type="predicted"/>
<reference evidence="1" key="1">
    <citation type="submission" date="2022-12" db="EMBL/GenBank/DDBJ databases">
        <authorList>
            <person name="Webb A."/>
        </authorList>
    </citation>
    <scope>NUCLEOTIDE SEQUENCE</scope>
    <source>
        <strain evidence="1">Pd1</strain>
    </source>
</reference>
<keyword evidence="2" id="KW-1185">Reference proteome</keyword>
<sequence>MMTEPLLLATRELVHGSAASLPIDVEVVAFAVSCAHMAVLFQSKTNRNCVRLSVYKTGDDVDIEEPELLDLLAQTDDSVAYKAEEGKWSLVWSYGHQFLVIGGQISCSEGKSEGVLWIFTRPEWLASTADLENQ</sequence>
<gene>
    <name evidence="1" type="ORF">PDE001_LOCUS7681</name>
</gene>
<name>A0AAV0UVS8_9STRA</name>
<evidence type="ECO:0000313" key="1">
    <source>
        <dbReference type="EMBL" id="CAI5741031.1"/>
    </source>
</evidence>